<dbReference type="InterPro" id="IPR036291">
    <property type="entry name" value="NAD(P)-bd_dom_sf"/>
</dbReference>
<dbReference type="Gene3D" id="3.40.50.720">
    <property type="entry name" value="NAD(P)-binding Rossmann-like Domain"/>
    <property type="match status" value="1"/>
</dbReference>
<dbReference type="PANTHER" id="PTHR43249">
    <property type="entry name" value="UDP-N-ACETYL-2-AMINO-2-DEOXY-D-GLUCURONATE OXIDASE"/>
    <property type="match status" value="1"/>
</dbReference>
<protein>
    <submittedName>
        <fullName evidence="4">UDP-2-acetamido-2-deoxy-D-glucuronic acid dehydrogenase (NAD+ cofactor)</fullName>
    </submittedName>
</protein>
<evidence type="ECO:0000313" key="5">
    <source>
        <dbReference type="Proteomes" id="UP000244016"/>
    </source>
</evidence>
<dbReference type="SUPFAM" id="SSF55347">
    <property type="entry name" value="Glyceraldehyde-3-phosphate dehydrogenase-like, C-terminal domain"/>
    <property type="match status" value="1"/>
</dbReference>
<dbReference type="InterPro" id="IPR052515">
    <property type="entry name" value="Gfo/Idh/MocA_Oxidoreductase"/>
</dbReference>
<dbReference type="Pfam" id="PF01408">
    <property type="entry name" value="GFO_IDH_MocA"/>
    <property type="match status" value="1"/>
</dbReference>
<organism evidence="4 5">
    <name type="scientific">Brockia lithotrophica</name>
    <dbReference type="NCBI Taxonomy" id="933949"/>
    <lineage>
        <taxon>Bacteria</taxon>
        <taxon>Bacillati</taxon>
        <taxon>Bacillota</taxon>
        <taxon>Bacilli</taxon>
        <taxon>Bacillales</taxon>
        <taxon>Bacillales Family X. Incertae Sedis</taxon>
        <taxon>Brockia</taxon>
    </lineage>
</organism>
<proteinExistence type="inferred from homology"/>
<feature type="domain" description="Gfo/Idh/MocA-like oxidoreductase N-terminal" evidence="2">
    <location>
        <begin position="28"/>
        <end position="150"/>
    </location>
</feature>
<feature type="domain" description="Gfo/Idh/MocA-like oxidoreductase C-terminal" evidence="3">
    <location>
        <begin position="173"/>
        <end position="231"/>
    </location>
</feature>
<dbReference type="AlphaFoldDB" id="A0A2T5G4T9"/>
<dbReference type="Gene3D" id="3.30.360.10">
    <property type="entry name" value="Dihydrodipicolinate Reductase, domain 2"/>
    <property type="match status" value="1"/>
</dbReference>
<comment type="caution">
    <text evidence="4">The sequence shown here is derived from an EMBL/GenBank/DDBJ whole genome shotgun (WGS) entry which is preliminary data.</text>
</comment>
<dbReference type="GO" id="GO:0000166">
    <property type="term" value="F:nucleotide binding"/>
    <property type="evidence" value="ECO:0007669"/>
    <property type="project" value="InterPro"/>
</dbReference>
<evidence type="ECO:0000256" key="1">
    <source>
        <dbReference type="ARBA" id="ARBA00010928"/>
    </source>
</evidence>
<dbReference type="SUPFAM" id="SSF51735">
    <property type="entry name" value="NAD(P)-binding Rossmann-fold domains"/>
    <property type="match status" value="1"/>
</dbReference>
<dbReference type="Proteomes" id="UP000244016">
    <property type="component" value="Unassembled WGS sequence"/>
</dbReference>
<gene>
    <name evidence="4" type="ORF">BLITH_0025</name>
</gene>
<dbReference type="InterPro" id="IPR000683">
    <property type="entry name" value="Gfo/Idh/MocA-like_OxRdtase_N"/>
</dbReference>
<sequence length="338" mass="38357">MFSTVRWFANTVVREKIPSSGRDESMKRFALIGAGGYIAPRHLAAIRDTGNLLVAALDPVDASERVHTFFPDARVFREEGEFEAYLRSLYERGEGVDYVSIASPNHLHAEHIRLAIRVGAHALCEKPLAVRVEDLEDLKRREQGTGRRVYTVFQLRVHPELARLRERLRADDRVHEVTLTYVTGRDPSYLKTWKGQSEKSGGLAMHIGIHFFDLLLWYFGGPVHLEVHRRDDTAVAGFLELERARVRWFLSLDAAYVPEAYRREGRTTYRSIAVNGEEIDFSRVPPELHTEVYRRTLAGNGFGIREAEASVRLTAAIRELPVVSPSPPYIHPFLAGTA</sequence>
<dbReference type="InterPro" id="IPR004104">
    <property type="entry name" value="Gfo/Idh/MocA-like_OxRdtase_C"/>
</dbReference>
<accession>A0A2T5G4T9</accession>
<reference evidence="4 5" key="1">
    <citation type="submission" date="2017-08" db="EMBL/GenBank/DDBJ databases">
        <title>Burning lignite coal seam in the remote Altai Mountains harbors a hydrogen-driven thermophilic microbial community.</title>
        <authorList>
            <person name="Kadnikov V.V."/>
            <person name="Mardanov A.V."/>
            <person name="Ivasenko D."/>
            <person name="Beletsky A.V."/>
            <person name="Karnachuk O.V."/>
            <person name="Ravin N.V."/>
        </authorList>
    </citation>
    <scope>NUCLEOTIDE SEQUENCE [LARGE SCALE GENOMIC DNA]</scope>
    <source>
        <strain evidence="4">AL31</strain>
    </source>
</reference>
<dbReference type="PANTHER" id="PTHR43249:SF1">
    <property type="entry name" value="D-GLUCOSIDE 3-DEHYDROGENASE"/>
    <property type="match status" value="1"/>
</dbReference>
<comment type="similarity">
    <text evidence="1">Belongs to the Gfo/Idh/MocA family.</text>
</comment>
<evidence type="ECO:0000259" key="2">
    <source>
        <dbReference type="Pfam" id="PF01408"/>
    </source>
</evidence>
<dbReference type="Pfam" id="PF02894">
    <property type="entry name" value="GFO_IDH_MocA_C"/>
    <property type="match status" value="1"/>
</dbReference>
<evidence type="ECO:0000259" key="3">
    <source>
        <dbReference type="Pfam" id="PF02894"/>
    </source>
</evidence>
<name>A0A2T5G4T9_9BACL</name>
<dbReference type="EMBL" id="PEBW01000006">
    <property type="protein sequence ID" value="PTQ51199.1"/>
    <property type="molecule type" value="Genomic_DNA"/>
</dbReference>
<evidence type="ECO:0000313" key="4">
    <source>
        <dbReference type="EMBL" id="PTQ51199.1"/>
    </source>
</evidence>